<evidence type="ECO:0000259" key="1">
    <source>
        <dbReference type="Pfam" id="PF07727"/>
    </source>
</evidence>
<evidence type="ECO:0000313" key="3">
    <source>
        <dbReference type="Proteomes" id="UP001374535"/>
    </source>
</evidence>
<gene>
    <name evidence="2" type="ORF">V8G54_011870</name>
</gene>
<sequence length="465" mass="52570">MAEDSFIHNYFRSMLTTISAKNKIEFVLGNVHPPKKDKSEHVPWNRGNMVVSWIVHFVSMSIRQSIIWMNKALKIWNELKNKFSQGSLSCISSLQLDIATLHQGLNDQFTNVTTHVLLLDPIPDIAKVFSLVAQQERQLSSGNLIATVKTQDTSTAIACNYCGKYGRSEVHGYPPGHKFYNKHTQIHYTSVQEDNGNVKDNNSSSTDHIHLTPQQVHVLAKLFKGHNLNNASTSAQIHHIGSASTNQPPLGNIYPTLTSNYPKNNWILDIGATDHIRLEYLETLAPVAKLITLRLLLAIATWMLKQLDLNNAFLHGDLHEEVYMQLPPSFTHHNPNQKGIKRHLKEGKHEAWVTRAKAWAIKINFHRSGGGALKLGRPISMPWPYMSCFGRLSGLPGRLGVDFRRPGPVYALFQFFWTGPCFGTPLILFKGPWSSRFCIPGREEHINTLFSQFLGFHSHSFFHCS</sequence>
<accession>A0AAQ3S017</accession>
<name>A0AAQ3S017_VIGMU</name>
<reference evidence="2 3" key="1">
    <citation type="journal article" date="2023" name="Life. Sci Alliance">
        <title>Evolutionary insights into 3D genome organization and epigenetic landscape of Vigna mungo.</title>
        <authorList>
            <person name="Junaid A."/>
            <person name="Singh B."/>
            <person name="Bhatia S."/>
        </authorList>
    </citation>
    <scope>NUCLEOTIDE SEQUENCE [LARGE SCALE GENOMIC DNA]</scope>
    <source>
        <strain evidence="2">Urdbean</strain>
    </source>
</reference>
<feature type="domain" description="Reverse transcriptase Ty1/copia-type" evidence="1">
    <location>
        <begin position="278"/>
        <end position="341"/>
    </location>
</feature>
<evidence type="ECO:0000313" key="2">
    <source>
        <dbReference type="EMBL" id="WVZ14304.1"/>
    </source>
</evidence>
<dbReference type="PANTHER" id="PTHR37610">
    <property type="entry name" value="CCHC-TYPE DOMAIN-CONTAINING PROTEIN"/>
    <property type="match status" value="1"/>
</dbReference>
<dbReference type="InterPro" id="IPR013103">
    <property type="entry name" value="RVT_2"/>
</dbReference>
<dbReference type="AlphaFoldDB" id="A0AAQ3S017"/>
<keyword evidence="3" id="KW-1185">Reference proteome</keyword>
<dbReference type="Proteomes" id="UP001374535">
    <property type="component" value="Chromosome 4"/>
</dbReference>
<protein>
    <recommendedName>
        <fullName evidence="1">Reverse transcriptase Ty1/copia-type domain-containing protein</fullName>
    </recommendedName>
</protein>
<dbReference type="PANTHER" id="PTHR37610:SF55">
    <property type="entry name" value="RETROTRANSPOSON COPIA-LIKE N-TERMINAL DOMAIN-CONTAINING PROTEIN"/>
    <property type="match status" value="1"/>
</dbReference>
<dbReference type="Pfam" id="PF07727">
    <property type="entry name" value="RVT_2"/>
    <property type="match status" value="1"/>
</dbReference>
<proteinExistence type="predicted"/>
<dbReference type="EMBL" id="CP144697">
    <property type="protein sequence ID" value="WVZ14304.1"/>
    <property type="molecule type" value="Genomic_DNA"/>
</dbReference>
<organism evidence="2 3">
    <name type="scientific">Vigna mungo</name>
    <name type="common">Black gram</name>
    <name type="synonym">Phaseolus mungo</name>
    <dbReference type="NCBI Taxonomy" id="3915"/>
    <lineage>
        <taxon>Eukaryota</taxon>
        <taxon>Viridiplantae</taxon>
        <taxon>Streptophyta</taxon>
        <taxon>Embryophyta</taxon>
        <taxon>Tracheophyta</taxon>
        <taxon>Spermatophyta</taxon>
        <taxon>Magnoliopsida</taxon>
        <taxon>eudicotyledons</taxon>
        <taxon>Gunneridae</taxon>
        <taxon>Pentapetalae</taxon>
        <taxon>rosids</taxon>
        <taxon>fabids</taxon>
        <taxon>Fabales</taxon>
        <taxon>Fabaceae</taxon>
        <taxon>Papilionoideae</taxon>
        <taxon>50 kb inversion clade</taxon>
        <taxon>NPAAA clade</taxon>
        <taxon>indigoferoid/millettioid clade</taxon>
        <taxon>Phaseoleae</taxon>
        <taxon>Vigna</taxon>
    </lineage>
</organism>